<keyword evidence="1" id="KW-0472">Membrane</keyword>
<name>A0A2P2IS31_RHIMU</name>
<organism evidence="2">
    <name type="scientific">Rhizophora mucronata</name>
    <name type="common">Asiatic mangrove</name>
    <dbReference type="NCBI Taxonomy" id="61149"/>
    <lineage>
        <taxon>Eukaryota</taxon>
        <taxon>Viridiplantae</taxon>
        <taxon>Streptophyta</taxon>
        <taxon>Embryophyta</taxon>
        <taxon>Tracheophyta</taxon>
        <taxon>Spermatophyta</taxon>
        <taxon>Magnoliopsida</taxon>
        <taxon>eudicotyledons</taxon>
        <taxon>Gunneridae</taxon>
        <taxon>Pentapetalae</taxon>
        <taxon>rosids</taxon>
        <taxon>fabids</taxon>
        <taxon>Malpighiales</taxon>
        <taxon>Rhizophoraceae</taxon>
        <taxon>Rhizophora</taxon>
    </lineage>
</organism>
<evidence type="ECO:0000256" key="1">
    <source>
        <dbReference type="SAM" id="Phobius"/>
    </source>
</evidence>
<accession>A0A2P2IS31</accession>
<dbReference type="AlphaFoldDB" id="A0A2P2IS31"/>
<protein>
    <submittedName>
        <fullName evidence="2">Senescence-associated family protein</fullName>
    </submittedName>
</protein>
<evidence type="ECO:0000313" key="2">
    <source>
        <dbReference type="EMBL" id="MBW84006.1"/>
    </source>
</evidence>
<feature type="transmembrane region" description="Helical" evidence="1">
    <location>
        <begin position="5"/>
        <end position="23"/>
    </location>
</feature>
<proteinExistence type="predicted"/>
<reference evidence="2" key="1">
    <citation type="submission" date="2018-02" db="EMBL/GenBank/DDBJ databases">
        <title>Rhizophora mucronata_Transcriptome.</title>
        <authorList>
            <person name="Meera S.P."/>
            <person name="Sreeshan A."/>
            <person name="Augustine A."/>
        </authorList>
    </citation>
    <scope>NUCLEOTIDE SEQUENCE</scope>
    <source>
        <tissue evidence="2">Leaf</tissue>
    </source>
</reference>
<keyword evidence="1" id="KW-0812">Transmembrane</keyword>
<dbReference type="EMBL" id="GGEC01003523">
    <property type="protein sequence ID" value="MBW84006.1"/>
    <property type="molecule type" value="Transcribed_RNA"/>
</dbReference>
<sequence length="122" mass="14515">MIHYIYRVVLLYILICFYYIKLLQQCQCAKDSPGVGGMIWTCSDLFSLMLSRKKRGSSFSLWLHPSPFALACNLQYRMEYPCTEFHQAKISKQNPTQSFYQPLEIDFFFLKKKKRNPQIWVP</sequence>
<keyword evidence="1" id="KW-1133">Transmembrane helix</keyword>